<dbReference type="AlphaFoldDB" id="A0A7R9V496"/>
<dbReference type="EMBL" id="HBEC01008079">
    <property type="protein sequence ID" value="CAD8283646.1"/>
    <property type="molecule type" value="Transcribed_RNA"/>
</dbReference>
<reference evidence="2" key="1">
    <citation type="submission" date="2021-01" db="EMBL/GenBank/DDBJ databases">
        <authorList>
            <person name="Corre E."/>
            <person name="Pelletier E."/>
            <person name="Niang G."/>
            <person name="Scheremetjew M."/>
            <person name="Finn R."/>
            <person name="Kale V."/>
            <person name="Holt S."/>
            <person name="Cochrane G."/>
            <person name="Meng A."/>
            <person name="Brown T."/>
            <person name="Cohen L."/>
        </authorList>
    </citation>
    <scope>NUCLEOTIDE SEQUENCE</scope>
    <source>
        <strain evidence="2">CCMP219</strain>
    </source>
</reference>
<evidence type="ECO:0000256" key="1">
    <source>
        <dbReference type="SAM" id="MobiDB-lite"/>
    </source>
</evidence>
<gene>
    <name evidence="2" type="ORF">CEUR00632_LOCUS3681</name>
</gene>
<accession>A0A7R9V496</accession>
<name>A0A7R9V496_9CHLO</name>
<protein>
    <submittedName>
        <fullName evidence="2">Uncharacterized protein</fullName>
    </submittedName>
</protein>
<sequence>MRAMAAAGGIADAGRSASLEQRLAALEARLAAGGGGGERPGGDVAADMDVRLSSLESSVHSAVTKQGEMAAVSAQMESLQSVLSKLATEIASMKAGGGGAPDGAAPAARLAAVEAAVADAVADMRVLSARLDATQAAISSLQADVKRVPSAAGAADGVTMATLEKKMVERQSRFEGALMQVARQVDLLDSRLRDEQESSLKALESLLAQSGLQTGGKGGLVASPRMTHDQGPVPL</sequence>
<proteinExistence type="predicted"/>
<organism evidence="2">
    <name type="scientific">Chlamydomonas euryale</name>
    <dbReference type="NCBI Taxonomy" id="1486919"/>
    <lineage>
        <taxon>Eukaryota</taxon>
        <taxon>Viridiplantae</taxon>
        <taxon>Chlorophyta</taxon>
        <taxon>core chlorophytes</taxon>
        <taxon>Chlorophyceae</taxon>
        <taxon>CS clade</taxon>
        <taxon>Chlamydomonadales</taxon>
        <taxon>Chlamydomonadaceae</taxon>
        <taxon>Chlamydomonas</taxon>
    </lineage>
</organism>
<feature type="region of interest" description="Disordered" evidence="1">
    <location>
        <begin position="213"/>
        <end position="235"/>
    </location>
</feature>
<evidence type="ECO:0000313" key="2">
    <source>
        <dbReference type="EMBL" id="CAD8283646.1"/>
    </source>
</evidence>